<evidence type="ECO:0000256" key="2">
    <source>
        <dbReference type="ARBA" id="ARBA00022448"/>
    </source>
</evidence>
<sequence>MYMDRRLLRWTVPLAGFFAGALLLATLGGVMTILQAFLFSRFVAGVFLPQSSDEPVARWLILLLLVVFLRGVFSYLSDGLSATASARIRERLREALFAHLFRLGPVYTSQRPTGEVVATLMEGVDALDGYLSQYLPQVVLSALLPLLVLATVFPLDPLSGVILALTGPLIPLFMMLIGSTGERLTRRQFGALRRLSAVLLDILQGLRTLKELGRSRDQAQRVASIGEEYRKITLEVLRLTFLSALALEWLGTISTALIAVQIGLRLLYGHLEFAQAFFILVIAPDFYLPLRTLGLRFHAAMNGISAAKKVFALLEEPSWIESGSSVLPANAIPLNGDIHLENLTFTYPGREDPSLKNVTCTLPEGKVTALVGKSGSGKSTFAYLLLRFLTPQNGRILVGDVPLSSISLEEWRKACAWVPQRPAIVFGSIADNLRFADPNASREQIQWALEQVHLWDWVQGLPEGLNTLIGERGAQMSGGQAQRLALARVLLRNPSFIVLDEPTAHVDMVEEALLQRVFERLFEGRTVLLIAHRLPVLRIADQILVLEKGDLVEAGNLDTLLHTEGRLSRWVQQYGGLT</sequence>
<dbReference type="PROSITE" id="PS50893">
    <property type="entry name" value="ABC_TRANSPORTER_2"/>
    <property type="match status" value="1"/>
</dbReference>
<dbReference type="RefSeq" id="WP_013559496.1">
    <property type="nucleotide sequence ID" value="NC_014960.1"/>
</dbReference>
<keyword evidence="4 9" id="KW-0812">Transmembrane</keyword>
<evidence type="ECO:0000256" key="3">
    <source>
        <dbReference type="ARBA" id="ARBA00022475"/>
    </source>
</evidence>
<keyword evidence="7 9" id="KW-1133">Transmembrane helix</keyword>
<feature type="transmembrane region" description="Helical" evidence="9">
    <location>
        <begin position="12"/>
        <end position="39"/>
    </location>
</feature>
<dbReference type="PROSITE" id="PS50929">
    <property type="entry name" value="ABC_TM1F"/>
    <property type="match status" value="1"/>
</dbReference>
<dbReference type="OrthoDB" id="9762778at2"/>
<feature type="transmembrane region" description="Helical" evidence="9">
    <location>
        <begin position="134"/>
        <end position="155"/>
    </location>
</feature>
<name>E8N3U2_ANATU</name>
<feature type="transmembrane region" description="Helical" evidence="9">
    <location>
        <begin position="59"/>
        <end position="77"/>
    </location>
</feature>
<evidence type="ECO:0000256" key="4">
    <source>
        <dbReference type="ARBA" id="ARBA00022692"/>
    </source>
</evidence>
<comment type="subcellular location">
    <subcellularLocation>
        <location evidence="1">Cell membrane</location>
        <topology evidence="1">Multi-pass membrane protein</topology>
    </subcellularLocation>
</comment>
<dbReference type="Gene3D" id="3.40.50.300">
    <property type="entry name" value="P-loop containing nucleotide triphosphate hydrolases"/>
    <property type="match status" value="1"/>
</dbReference>
<dbReference type="GO" id="GO:0016887">
    <property type="term" value="F:ATP hydrolysis activity"/>
    <property type="evidence" value="ECO:0007669"/>
    <property type="project" value="InterPro"/>
</dbReference>
<dbReference type="InterPro" id="IPR027417">
    <property type="entry name" value="P-loop_NTPase"/>
</dbReference>
<evidence type="ECO:0000313" key="12">
    <source>
        <dbReference type="EMBL" id="BAJ63106.1"/>
    </source>
</evidence>
<dbReference type="InParanoid" id="E8N3U2"/>
<dbReference type="PANTHER" id="PTHR24221">
    <property type="entry name" value="ATP-BINDING CASSETTE SUB-FAMILY B"/>
    <property type="match status" value="1"/>
</dbReference>
<evidence type="ECO:0000259" key="11">
    <source>
        <dbReference type="PROSITE" id="PS50929"/>
    </source>
</evidence>
<dbReference type="SUPFAM" id="SSF90123">
    <property type="entry name" value="ABC transporter transmembrane region"/>
    <property type="match status" value="1"/>
</dbReference>
<dbReference type="NCBIfam" id="TIGR02857">
    <property type="entry name" value="CydD"/>
    <property type="match status" value="1"/>
</dbReference>
<dbReference type="eggNOG" id="COG4988">
    <property type="taxonomic scope" value="Bacteria"/>
</dbReference>
<dbReference type="InterPro" id="IPR039421">
    <property type="entry name" value="Type_1_exporter"/>
</dbReference>
<dbReference type="InterPro" id="IPR003439">
    <property type="entry name" value="ABC_transporter-like_ATP-bd"/>
</dbReference>
<dbReference type="SUPFAM" id="SSF52540">
    <property type="entry name" value="P-loop containing nucleoside triphosphate hydrolases"/>
    <property type="match status" value="1"/>
</dbReference>
<evidence type="ECO:0000256" key="6">
    <source>
        <dbReference type="ARBA" id="ARBA00022840"/>
    </source>
</evidence>
<dbReference type="PANTHER" id="PTHR24221:SF590">
    <property type="entry name" value="COMPONENT LINKED WITH THE ASSEMBLY OF CYTOCHROME' TRANSPORT TRANSMEMBRANE ATP-BINDING PROTEIN ABC TRANSPORTER CYDD-RELATED"/>
    <property type="match status" value="1"/>
</dbReference>
<evidence type="ECO:0000256" key="1">
    <source>
        <dbReference type="ARBA" id="ARBA00004651"/>
    </source>
</evidence>
<dbReference type="GO" id="GO:0042883">
    <property type="term" value="P:cysteine transport"/>
    <property type="evidence" value="ECO:0007669"/>
    <property type="project" value="InterPro"/>
</dbReference>
<dbReference type="Gene3D" id="1.20.1560.10">
    <property type="entry name" value="ABC transporter type 1, transmembrane domain"/>
    <property type="match status" value="1"/>
</dbReference>
<dbReference type="InterPro" id="IPR011527">
    <property type="entry name" value="ABC1_TM_dom"/>
</dbReference>
<dbReference type="GO" id="GO:0005524">
    <property type="term" value="F:ATP binding"/>
    <property type="evidence" value="ECO:0007669"/>
    <property type="project" value="UniProtKB-KW"/>
</dbReference>
<feature type="domain" description="ABC transporter" evidence="10">
    <location>
        <begin position="338"/>
        <end position="573"/>
    </location>
</feature>
<dbReference type="STRING" id="926569.ANT_10720"/>
<evidence type="ECO:0000256" key="9">
    <source>
        <dbReference type="SAM" id="Phobius"/>
    </source>
</evidence>
<keyword evidence="13" id="KW-1185">Reference proteome</keyword>
<dbReference type="AlphaFoldDB" id="E8N3U2"/>
<dbReference type="CDD" id="cd18584">
    <property type="entry name" value="ABC_6TM_AarD_CydD"/>
    <property type="match status" value="1"/>
</dbReference>
<evidence type="ECO:0000313" key="13">
    <source>
        <dbReference type="Proteomes" id="UP000008922"/>
    </source>
</evidence>
<dbReference type="Pfam" id="PF00664">
    <property type="entry name" value="ABC_membrane"/>
    <property type="match status" value="1"/>
</dbReference>
<evidence type="ECO:0000256" key="8">
    <source>
        <dbReference type="ARBA" id="ARBA00023136"/>
    </source>
</evidence>
<dbReference type="GO" id="GO:0005886">
    <property type="term" value="C:plasma membrane"/>
    <property type="evidence" value="ECO:0007669"/>
    <property type="project" value="UniProtKB-SubCell"/>
</dbReference>
<keyword evidence="3" id="KW-1003">Cell membrane</keyword>
<protein>
    <submittedName>
        <fullName evidence="12">Transport ATP-binding protein CydD</fullName>
    </submittedName>
</protein>
<evidence type="ECO:0000256" key="7">
    <source>
        <dbReference type="ARBA" id="ARBA00022989"/>
    </source>
</evidence>
<dbReference type="InterPro" id="IPR014216">
    <property type="entry name" value="ABC_transptr_CydD"/>
</dbReference>
<dbReference type="SMART" id="SM00382">
    <property type="entry name" value="AAA"/>
    <property type="match status" value="1"/>
</dbReference>
<dbReference type="PROSITE" id="PS00211">
    <property type="entry name" value="ABC_TRANSPORTER_1"/>
    <property type="match status" value="1"/>
</dbReference>
<dbReference type="InterPro" id="IPR036640">
    <property type="entry name" value="ABC1_TM_sf"/>
</dbReference>
<dbReference type="EMBL" id="AP012029">
    <property type="protein sequence ID" value="BAJ63106.1"/>
    <property type="molecule type" value="Genomic_DNA"/>
</dbReference>
<accession>E8N3U2</accession>
<dbReference type="FunCoup" id="E8N3U2">
    <property type="interactions" value="60"/>
</dbReference>
<reference evidence="12 13" key="1">
    <citation type="submission" date="2010-12" db="EMBL/GenBank/DDBJ databases">
        <title>Whole genome sequence of Anaerolinea thermophila UNI-1.</title>
        <authorList>
            <person name="Narita-Yamada S."/>
            <person name="Kishi E."/>
            <person name="Watanabe Y."/>
            <person name="Takasaki K."/>
            <person name="Ankai A."/>
            <person name="Oguchi A."/>
            <person name="Fukui S."/>
            <person name="Takahashi M."/>
            <person name="Yashiro I."/>
            <person name="Hosoyama A."/>
            <person name="Sekiguchi Y."/>
            <person name="Hanada S."/>
            <person name="Fujita N."/>
        </authorList>
    </citation>
    <scope>NUCLEOTIDE SEQUENCE [LARGE SCALE GENOMIC DNA]</scope>
    <source>
        <strain evidence="13">DSM 14523 / JCM 11388 / NBRC 100420 / UNI-1</strain>
    </source>
</reference>
<feature type="domain" description="ABC transmembrane type-1" evidence="11">
    <location>
        <begin position="19"/>
        <end position="302"/>
    </location>
</feature>
<proteinExistence type="predicted"/>
<dbReference type="Pfam" id="PF00005">
    <property type="entry name" value="ABC_tran"/>
    <property type="match status" value="1"/>
</dbReference>
<dbReference type="Proteomes" id="UP000008922">
    <property type="component" value="Chromosome"/>
</dbReference>
<evidence type="ECO:0000256" key="5">
    <source>
        <dbReference type="ARBA" id="ARBA00022741"/>
    </source>
</evidence>
<dbReference type="KEGG" id="atm:ANT_10720"/>
<organism evidence="12 13">
    <name type="scientific">Anaerolinea thermophila (strain DSM 14523 / JCM 11388 / NBRC 100420 / UNI-1)</name>
    <dbReference type="NCBI Taxonomy" id="926569"/>
    <lineage>
        <taxon>Bacteria</taxon>
        <taxon>Bacillati</taxon>
        <taxon>Chloroflexota</taxon>
        <taxon>Anaerolineae</taxon>
        <taxon>Anaerolineales</taxon>
        <taxon>Anaerolineaceae</taxon>
        <taxon>Anaerolinea</taxon>
    </lineage>
</organism>
<dbReference type="HOGENOM" id="CLU_000604_84_9_0"/>
<keyword evidence="8 9" id="KW-0472">Membrane</keyword>
<feature type="transmembrane region" description="Helical" evidence="9">
    <location>
        <begin position="239"/>
        <end position="260"/>
    </location>
</feature>
<dbReference type="InterPro" id="IPR003593">
    <property type="entry name" value="AAA+_ATPase"/>
</dbReference>
<feature type="transmembrane region" description="Helical" evidence="9">
    <location>
        <begin position="266"/>
        <end position="288"/>
    </location>
</feature>
<keyword evidence="6 12" id="KW-0067">ATP-binding</keyword>
<keyword evidence="2" id="KW-0813">Transport</keyword>
<gene>
    <name evidence="12" type="primary">cydD</name>
    <name evidence="12" type="ordered locus">ANT_10720</name>
</gene>
<evidence type="ECO:0000259" key="10">
    <source>
        <dbReference type="PROSITE" id="PS50893"/>
    </source>
</evidence>
<keyword evidence="5" id="KW-0547">Nucleotide-binding</keyword>
<dbReference type="GO" id="GO:0140359">
    <property type="term" value="F:ABC-type transporter activity"/>
    <property type="evidence" value="ECO:0007669"/>
    <property type="project" value="InterPro"/>
</dbReference>
<dbReference type="FunFam" id="3.40.50.300:FF:000299">
    <property type="entry name" value="ABC transporter ATP-binding protein/permease"/>
    <property type="match status" value="1"/>
</dbReference>
<dbReference type="InterPro" id="IPR017871">
    <property type="entry name" value="ABC_transporter-like_CS"/>
</dbReference>
<feature type="transmembrane region" description="Helical" evidence="9">
    <location>
        <begin position="161"/>
        <end position="178"/>
    </location>
</feature>